<feature type="region of interest" description="Disordered" evidence="1">
    <location>
        <begin position="75"/>
        <end position="125"/>
    </location>
</feature>
<reference evidence="2" key="2">
    <citation type="submission" date="2025-08" db="UniProtKB">
        <authorList>
            <consortium name="Ensembl"/>
        </authorList>
    </citation>
    <scope>IDENTIFICATION</scope>
    <source>
        <strain evidence="2">Thoroughbred</strain>
    </source>
</reference>
<organism evidence="2 3">
    <name type="scientific">Equus caballus</name>
    <name type="common">Horse</name>
    <dbReference type="NCBI Taxonomy" id="9796"/>
    <lineage>
        <taxon>Eukaryota</taxon>
        <taxon>Metazoa</taxon>
        <taxon>Chordata</taxon>
        <taxon>Craniata</taxon>
        <taxon>Vertebrata</taxon>
        <taxon>Euteleostomi</taxon>
        <taxon>Mammalia</taxon>
        <taxon>Eutheria</taxon>
        <taxon>Laurasiatheria</taxon>
        <taxon>Perissodactyla</taxon>
        <taxon>Equidae</taxon>
        <taxon>Equus</taxon>
    </lineage>
</organism>
<reference evidence="2" key="3">
    <citation type="submission" date="2025-09" db="UniProtKB">
        <authorList>
            <consortium name="Ensembl"/>
        </authorList>
    </citation>
    <scope>IDENTIFICATION</scope>
    <source>
        <strain evidence="2">Thoroughbred</strain>
    </source>
</reference>
<keyword evidence="3" id="KW-1185">Reference proteome</keyword>
<evidence type="ECO:0000313" key="3">
    <source>
        <dbReference type="Proteomes" id="UP000002281"/>
    </source>
</evidence>
<reference evidence="2 3" key="1">
    <citation type="journal article" date="2009" name="Science">
        <title>Genome sequence, comparative analysis, and population genetics of the domestic horse.</title>
        <authorList>
            <consortium name="Broad Institute Genome Sequencing Platform"/>
            <consortium name="Broad Institute Whole Genome Assembly Team"/>
            <person name="Wade C.M."/>
            <person name="Giulotto E."/>
            <person name="Sigurdsson S."/>
            <person name="Zoli M."/>
            <person name="Gnerre S."/>
            <person name="Imsland F."/>
            <person name="Lear T.L."/>
            <person name="Adelson D.L."/>
            <person name="Bailey E."/>
            <person name="Bellone R.R."/>
            <person name="Bloecker H."/>
            <person name="Distl O."/>
            <person name="Edgar R.C."/>
            <person name="Garber M."/>
            <person name="Leeb T."/>
            <person name="Mauceli E."/>
            <person name="MacLeod J.N."/>
            <person name="Penedo M.C.T."/>
            <person name="Raison J.M."/>
            <person name="Sharpe T."/>
            <person name="Vogel J."/>
            <person name="Andersson L."/>
            <person name="Antczak D.F."/>
            <person name="Biagi T."/>
            <person name="Binns M.M."/>
            <person name="Chowdhary B.P."/>
            <person name="Coleman S.J."/>
            <person name="Della Valle G."/>
            <person name="Fryc S."/>
            <person name="Guerin G."/>
            <person name="Hasegawa T."/>
            <person name="Hill E.W."/>
            <person name="Jurka J."/>
            <person name="Kiialainen A."/>
            <person name="Lindgren G."/>
            <person name="Liu J."/>
            <person name="Magnani E."/>
            <person name="Mickelson J.R."/>
            <person name="Murray J."/>
            <person name="Nergadze S.G."/>
            <person name="Onofrio R."/>
            <person name="Pedroni S."/>
            <person name="Piras M.F."/>
            <person name="Raudsepp T."/>
            <person name="Rocchi M."/>
            <person name="Roeed K.H."/>
            <person name="Ryder O.A."/>
            <person name="Searle S."/>
            <person name="Skow L."/>
            <person name="Swinburne J.E."/>
            <person name="Syvaenen A.C."/>
            <person name="Tozaki T."/>
            <person name="Valberg S.J."/>
            <person name="Vaudin M."/>
            <person name="White J.R."/>
            <person name="Zody M.C."/>
            <person name="Lander E.S."/>
            <person name="Lindblad-Toh K."/>
        </authorList>
    </citation>
    <scope>NUCLEOTIDE SEQUENCE [LARGE SCALE GENOMIC DNA]</scope>
    <source>
        <strain evidence="2 3">Thoroughbred</strain>
    </source>
</reference>
<evidence type="ECO:0000256" key="1">
    <source>
        <dbReference type="SAM" id="MobiDB-lite"/>
    </source>
</evidence>
<dbReference type="Proteomes" id="UP000002281">
    <property type="component" value="Chromosome 6"/>
</dbReference>
<evidence type="ECO:0000313" key="2">
    <source>
        <dbReference type="Ensembl" id="ENSECAP00000057885.1"/>
    </source>
</evidence>
<feature type="compositionally biased region" description="Pro residues" evidence="1">
    <location>
        <begin position="92"/>
        <end position="102"/>
    </location>
</feature>
<name>A0A9L0R4U9_HORSE</name>
<accession>A0A9L0R4U9</accession>
<protein>
    <submittedName>
        <fullName evidence="2">Uncharacterized protein</fullName>
    </submittedName>
</protein>
<feature type="region of interest" description="Disordered" evidence="1">
    <location>
        <begin position="47"/>
        <end position="66"/>
    </location>
</feature>
<dbReference type="AlphaFoldDB" id="A0A9L0R4U9"/>
<proteinExistence type="predicted"/>
<dbReference type="GeneTree" id="ENSGT01050000248318"/>
<dbReference type="Ensembl" id="ENSECAT00000103462.1">
    <property type="protein sequence ID" value="ENSECAP00000057885.1"/>
    <property type="gene ID" value="ENSECAG00000057561.1"/>
</dbReference>
<feature type="region of interest" description="Disordered" evidence="1">
    <location>
        <begin position="1"/>
        <end position="26"/>
    </location>
</feature>
<sequence length="185" mass="19446">MTTWASSAARWSGERSCGSSTLASRGPCCAWARSRRTADTSWACTAAHSWRPSGSSGAPRGARNSSCSYLARIQDSRSSLQDHGSTGRAPGNPHPRPLPPTQGTPRELHTLSPPSSLHVPRGVPRGFGAAPRVALPHAVGHVVANGRQHQGQLPRPVVQVQRANAGQVCAQVPVNARTLDADECA</sequence>